<proteinExistence type="predicted"/>
<feature type="region of interest" description="Disordered" evidence="1">
    <location>
        <begin position="1"/>
        <end position="35"/>
    </location>
</feature>
<sequence>MGNGGGKTHEQLDRVEKGTQKRPTSNGNNELIWTRGDPVFQPSHLEIFFEMNFFTVGRDREFRLDPTGGVLGIFTLTSIGPSQNFQGLS</sequence>
<keyword evidence="3" id="KW-1185">Reference proteome</keyword>
<dbReference type="AlphaFoldDB" id="A0A9P6TGW7"/>
<dbReference type="EMBL" id="MU167221">
    <property type="protein sequence ID" value="KAG0150203.1"/>
    <property type="molecule type" value="Genomic_DNA"/>
</dbReference>
<gene>
    <name evidence="2" type="ORF">CROQUDRAFT_88240</name>
</gene>
<feature type="compositionally biased region" description="Basic and acidic residues" evidence="1">
    <location>
        <begin position="7"/>
        <end position="19"/>
    </location>
</feature>
<comment type="caution">
    <text evidence="2">The sequence shown here is derived from an EMBL/GenBank/DDBJ whole genome shotgun (WGS) entry which is preliminary data.</text>
</comment>
<evidence type="ECO:0000313" key="2">
    <source>
        <dbReference type="EMBL" id="KAG0150203.1"/>
    </source>
</evidence>
<name>A0A9P6TGW7_9BASI</name>
<accession>A0A9P6TGW7</accession>
<feature type="compositionally biased region" description="Polar residues" evidence="1">
    <location>
        <begin position="21"/>
        <end position="31"/>
    </location>
</feature>
<organism evidence="2 3">
    <name type="scientific">Cronartium quercuum f. sp. fusiforme G11</name>
    <dbReference type="NCBI Taxonomy" id="708437"/>
    <lineage>
        <taxon>Eukaryota</taxon>
        <taxon>Fungi</taxon>
        <taxon>Dikarya</taxon>
        <taxon>Basidiomycota</taxon>
        <taxon>Pucciniomycotina</taxon>
        <taxon>Pucciniomycetes</taxon>
        <taxon>Pucciniales</taxon>
        <taxon>Coleosporiaceae</taxon>
        <taxon>Cronartium</taxon>
    </lineage>
</organism>
<evidence type="ECO:0000256" key="1">
    <source>
        <dbReference type="SAM" id="MobiDB-lite"/>
    </source>
</evidence>
<dbReference type="Proteomes" id="UP000886653">
    <property type="component" value="Unassembled WGS sequence"/>
</dbReference>
<reference evidence="2" key="1">
    <citation type="submission" date="2013-11" db="EMBL/GenBank/DDBJ databases">
        <title>Genome sequence of the fusiform rust pathogen reveals effectors for host alternation and coevolution with pine.</title>
        <authorList>
            <consortium name="DOE Joint Genome Institute"/>
            <person name="Smith K."/>
            <person name="Pendleton A."/>
            <person name="Kubisiak T."/>
            <person name="Anderson C."/>
            <person name="Salamov A."/>
            <person name="Aerts A."/>
            <person name="Riley R."/>
            <person name="Clum A."/>
            <person name="Lindquist E."/>
            <person name="Ence D."/>
            <person name="Campbell M."/>
            <person name="Kronenberg Z."/>
            <person name="Feau N."/>
            <person name="Dhillon B."/>
            <person name="Hamelin R."/>
            <person name="Burleigh J."/>
            <person name="Smith J."/>
            <person name="Yandell M."/>
            <person name="Nelson C."/>
            <person name="Grigoriev I."/>
            <person name="Davis J."/>
        </authorList>
    </citation>
    <scope>NUCLEOTIDE SEQUENCE</scope>
    <source>
        <strain evidence="2">G11</strain>
    </source>
</reference>
<protein>
    <submittedName>
        <fullName evidence="2">Uncharacterized protein</fullName>
    </submittedName>
</protein>
<evidence type="ECO:0000313" key="3">
    <source>
        <dbReference type="Proteomes" id="UP000886653"/>
    </source>
</evidence>